<dbReference type="EMBL" id="LDZF01000023">
    <property type="protein sequence ID" value="KMK11906.1"/>
    <property type="molecule type" value="Genomic_DNA"/>
</dbReference>
<dbReference type="RefSeq" id="WP_048280130.1">
    <property type="nucleotide sequence ID" value="NZ_LDZF01000023.1"/>
</dbReference>
<accession>A0A0J5Q1U8</accession>
<evidence type="ECO:0000313" key="9">
    <source>
        <dbReference type="Proteomes" id="UP000036196"/>
    </source>
</evidence>
<sequence length="422" mass="45690">MKKTDMPAGLLCARLGFWSIIYLLLGYISLLLDDPLGRVALVWFPAGAAVSAFLSIERKHWLALYIVLFLSRTLLDVVMRHSLETSLVLSLISLSCDTGVAWCVRRFGHQRDMLRKVSVWLTATLALSVLAALLGTAWLSTQFSLPFFSTAEKWWAANVSGNIVATTVLTGMLWHHKEKRPAQAAWAVAGLLSVGISAALVFNMQPASADSVGLVYGLACIPILLTVAVPLVAGNQAGALSFLILCIVVIFYSWQQTGPFFIRGLFRGEPLMLAQGYLSGTAVLMIFIRLVLQMRGGEDNSAPADDGQAIAFRLAIDSGQIDWDPDTDSPLRSVVSALRSREALLMALSDEVRQQMVSRWAQITTGADVESGFVFRLSLPDAEPCDICERNLFCIPGNGGGFIVGYWSPAAGGFPFNAVGGD</sequence>
<name>A0A0J5Q1U8_PLUGE</name>
<keyword evidence="4 6" id="KW-1133">Transmembrane helix</keyword>
<feature type="transmembrane region" description="Helical" evidence="6">
    <location>
        <begin position="12"/>
        <end position="30"/>
    </location>
</feature>
<feature type="transmembrane region" description="Helical" evidence="6">
    <location>
        <begin position="85"/>
        <end position="105"/>
    </location>
</feature>
<feature type="transmembrane region" description="Helical" evidence="6">
    <location>
        <begin position="154"/>
        <end position="173"/>
    </location>
</feature>
<feature type="transmembrane region" description="Helical" evidence="6">
    <location>
        <begin position="36"/>
        <end position="54"/>
    </location>
</feature>
<protein>
    <recommendedName>
        <fullName evidence="7">MASE1 domain-containing protein</fullName>
    </recommendedName>
</protein>
<dbReference type="GO" id="GO:0005886">
    <property type="term" value="C:plasma membrane"/>
    <property type="evidence" value="ECO:0007669"/>
    <property type="project" value="UniProtKB-SubCell"/>
</dbReference>
<feature type="transmembrane region" description="Helical" evidence="6">
    <location>
        <begin position="214"/>
        <end position="232"/>
    </location>
</feature>
<keyword evidence="5 6" id="KW-0472">Membrane</keyword>
<feature type="transmembrane region" description="Helical" evidence="6">
    <location>
        <begin position="117"/>
        <end position="139"/>
    </location>
</feature>
<feature type="transmembrane region" description="Helical" evidence="6">
    <location>
        <begin position="274"/>
        <end position="292"/>
    </location>
</feature>
<feature type="transmembrane region" description="Helical" evidence="6">
    <location>
        <begin position="61"/>
        <end position="79"/>
    </location>
</feature>
<dbReference type="Proteomes" id="UP000036196">
    <property type="component" value="Unassembled WGS sequence"/>
</dbReference>
<evidence type="ECO:0000256" key="4">
    <source>
        <dbReference type="ARBA" id="ARBA00022989"/>
    </source>
</evidence>
<evidence type="ECO:0000256" key="6">
    <source>
        <dbReference type="SAM" id="Phobius"/>
    </source>
</evidence>
<gene>
    <name evidence="8" type="ORF">ABW06_19115</name>
</gene>
<dbReference type="InterPro" id="IPR007895">
    <property type="entry name" value="MASE1"/>
</dbReference>
<comment type="caution">
    <text evidence="8">The sequence shown here is derived from an EMBL/GenBank/DDBJ whole genome shotgun (WGS) entry which is preliminary data.</text>
</comment>
<evidence type="ECO:0000313" key="8">
    <source>
        <dbReference type="EMBL" id="KMK11906.1"/>
    </source>
</evidence>
<evidence type="ECO:0000256" key="1">
    <source>
        <dbReference type="ARBA" id="ARBA00004651"/>
    </source>
</evidence>
<dbReference type="Pfam" id="PF05231">
    <property type="entry name" value="MASE1"/>
    <property type="match status" value="1"/>
</dbReference>
<feature type="domain" description="MASE1" evidence="7">
    <location>
        <begin position="17"/>
        <end position="292"/>
    </location>
</feature>
<keyword evidence="3 6" id="KW-0812">Transmembrane</keyword>
<evidence type="ECO:0000259" key="7">
    <source>
        <dbReference type="Pfam" id="PF05231"/>
    </source>
</evidence>
<dbReference type="AlphaFoldDB" id="A0A0J5Q1U8"/>
<keyword evidence="9" id="KW-1185">Reference proteome</keyword>
<evidence type="ECO:0000256" key="3">
    <source>
        <dbReference type="ARBA" id="ARBA00022692"/>
    </source>
</evidence>
<reference evidence="8 9" key="1">
    <citation type="submission" date="2015-05" db="EMBL/GenBank/DDBJ databases">
        <title>Genome sequences of Pluralibacter gergoviae.</title>
        <authorList>
            <person name="Greninger A.L."/>
            <person name="Miller S."/>
        </authorList>
    </citation>
    <scope>NUCLEOTIDE SEQUENCE [LARGE SCALE GENOMIC DNA]</scope>
    <source>
        <strain evidence="8 9">JS81F13</strain>
    </source>
</reference>
<organism evidence="8 9">
    <name type="scientific">Pluralibacter gergoviae</name>
    <name type="common">Enterobacter gergoviae</name>
    <dbReference type="NCBI Taxonomy" id="61647"/>
    <lineage>
        <taxon>Bacteria</taxon>
        <taxon>Pseudomonadati</taxon>
        <taxon>Pseudomonadota</taxon>
        <taxon>Gammaproteobacteria</taxon>
        <taxon>Enterobacterales</taxon>
        <taxon>Enterobacteriaceae</taxon>
        <taxon>Pluralibacter</taxon>
    </lineage>
</organism>
<keyword evidence="2" id="KW-1003">Cell membrane</keyword>
<comment type="subcellular location">
    <subcellularLocation>
        <location evidence="1">Cell membrane</location>
        <topology evidence="1">Multi-pass membrane protein</topology>
    </subcellularLocation>
</comment>
<feature type="transmembrane region" description="Helical" evidence="6">
    <location>
        <begin position="237"/>
        <end position="254"/>
    </location>
</feature>
<dbReference type="PATRIC" id="fig|61647.15.peg.2367"/>
<evidence type="ECO:0000256" key="2">
    <source>
        <dbReference type="ARBA" id="ARBA00022475"/>
    </source>
</evidence>
<feature type="transmembrane region" description="Helical" evidence="6">
    <location>
        <begin position="185"/>
        <end position="202"/>
    </location>
</feature>
<evidence type="ECO:0000256" key="5">
    <source>
        <dbReference type="ARBA" id="ARBA00023136"/>
    </source>
</evidence>
<proteinExistence type="predicted"/>